<keyword evidence="2" id="KW-1185">Reference proteome</keyword>
<name>A0AAN8CDH1_9TELE</name>
<dbReference type="AlphaFoldDB" id="A0AAN8CDH1"/>
<reference evidence="1 2" key="1">
    <citation type="journal article" date="2023" name="Mol. Biol. Evol.">
        <title>Genomics of Secondarily Temperate Adaptation in the Only Non-Antarctic Icefish.</title>
        <authorList>
            <person name="Rivera-Colon A.G."/>
            <person name="Rayamajhi N."/>
            <person name="Minhas B.F."/>
            <person name="Madrigal G."/>
            <person name="Bilyk K.T."/>
            <person name="Yoon V."/>
            <person name="Hune M."/>
            <person name="Gregory S."/>
            <person name="Cheng C.H.C."/>
            <person name="Catchen J.M."/>
        </authorList>
    </citation>
    <scope>NUCLEOTIDE SEQUENCE [LARGE SCALE GENOMIC DNA]</scope>
    <source>
        <strain evidence="1">JC2023a</strain>
    </source>
</reference>
<comment type="caution">
    <text evidence="1">The sequence shown here is derived from an EMBL/GenBank/DDBJ whole genome shotgun (WGS) entry which is preliminary data.</text>
</comment>
<proteinExistence type="predicted"/>
<dbReference type="Proteomes" id="UP001335648">
    <property type="component" value="Unassembled WGS sequence"/>
</dbReference>
<protein>
    <submittedName>
        <fullName evidence="1">Uncharacterized protein</fullName>
    </submittedName>
</protein>
<evidence type="ECO:0000313" key="1">
    <source>
        <dbReference type="EMBL" id="KAK5901547.1"/>
    </source>
</evidence>
<sequence length="73" mass="8245">MQFDFVMSAATLLETQSEGFLQTAASCDPRGLTLPRTESSKMPFCAREKAFELESIRRLERGVSRNNTTADWI</sequence>
<evidence type="ECO:0000313" key="2">
    <source>
        <dbReference type="Proteomes" id="UP001335648"/>
    </source>
</evidence>
<organism evidence="1 2">
    <name type="scientific">Champsocephalus esox</name>
    <name type="common">pike icefish</name>
    <dbReference type="NCBI Taxonomy" id="159716"/>
    <lineage>
        <taxon>Eukaryota</taxon>
        <taxon>Metazoa</taxon>
        <taxon>Chordata</taxon>
        <taxon>Craniata</taxon>
        <taxon>Vertebrata</taxon>
        <taxon>Euteleostomi</taxon>
        <taxon>Actinopterygii</taxon>
        <taxon>Neopterygii</taxon>
        <taxon>Teleostei</taxon>
        <taxon>Neoteleostei</taxon>
        <taxon>Acanthomorphata</taxon>
        <taxon>Eupercaria</taxon>
        <taxon>Perciformes</taxon>
        <taxon>Notothenioidei</taxon>
        <taxon>Channichthyidae</taxon>
        <taxon>Champsocephalus</taxon>
    </lineage>
</organism>
<gene>
    <name evidence="1" type="ORF">CesoFtcFv8_006903</name>
</gene>
<dbReference type="EMBL" id="JAULUE010002051">
    <property type="protein sequence ID" value="KAK5901547.1"/>
    <property type="molecule type" value="Genomic_DNA"/>
</dbReference>
<accession>A0AAN8CDH1</accession>